<gene>
    <name evidence="2" type="ORF">AVDCRST_MAG06-859</name>
</gene>
<evidence type="ECO:0000256" key="1">
    <source>
        <dbReference type="SAM" id="MobiDB-lite"/>
    </source>
</evidence>
<dbReference type="AlphaFoldDB" id="A0A6J4N6W1"/>
<protein>
    <submittedName>
        <fullName evidence="2">Uncharacterized protein</fullName>
    </submittedName>
</protein>
<feature type="non-terminal residue" evidence="2">
    <location>
        <position position="144"/>
    </location>
</feature>
<sequence>AHGARRGSGGVRAGRAHPASSRLRHRPVRLVLLLDAERDVRGRRGRAPSVRGGLHERRRPQDLPEEPPGSGHDGRFSRSCPGRDVHQGRWHLRVRGRRQGERRAHLSRLGHRPAVRPAAGRRERDPYVRGPGRGHRSQRRGLLV</sequence>
<feature type="compositionally biased region" description="Basic residues" evidence="1">
    <location>
        <begin position="132"/>
        <end position="144"/>
    </location>
</feature>
<feature type="compositionally biased region" description="Basic and acidic residues" evidence="1">
    <location>
        <begin position="72"/>
        <end position="87"/>
    </location>
</feature>
<feature type="compositionally biased region" description="Basic residues" evidence="1">
    <location>
        <begin position="105"/>
        <end position="114"/>
    </location>
</feature>
<reference evidence="2" key="1">
    <citation type="submission" date="2020-02" db="EMBL/GenBank/DDBJ databases">
        <authorList>
            <person name="Meier V. D."/>
        </authorList>
    </citation>
    <scope>NUCLEOTIDE SEQUENCE</scope>
    <source>
        <strain evidence="2">AVDCRST_MAG06</strain>
    </source>
</reference>
<feature type="compositionally biased region" description="Basic residues" evidence="1">
    <location>
        <begin position="88"/>
        <end position="97"/>
    </location>
</feature>
<feature type="compositionally biased region" description="Basic and acidic residues" evidence="1">
    <location>
        <begin position="53"/>
        <end position="62"/>
    </location>
</feature>
<organism evidence="2">
    <name type="scientific">uncultured Nocardioides sp</name>
    <dbReference type="NCBI Taxonomy" id="198441"/>
    <lineage>
        <taxon>Bacteria</taxon>
        <taxon>Bacillati</taxon>
        <taxon>Actinomycetota</taxon>
        <taxon>Actinomycetes</taxon>
        <taxon>Propionibacteriales</taxon>
        <taxon>Nocardioidaceae</taxon>
        <taxon>Nocardioides</taxon>
        <taxon>environmental samples</taxon>
    </lineage>
</organism>
<accession>A0A6J4N6W1</accession>
<feature type="compositionally biased region" description="Gly residues" evidence="1">
    <location>
        <begin position="1"/>
        <end position="12"/>
    </location>
</feature>
<feature type="non-terminal residue" evidence="2">
    <location>
        <position position="1"/>
    </location>
</feature>
<name>A0A6J4N6W1_9ACTN</name>
<dbReference type="EMBL" id="CADCUP010000059">
    <property type="protein sequence ID" value="CAA9379968.1"/>
    <property type="molecule type" value="Genomic_DNA"/>
</dbReference>
<evidence type="ECO:0000313" key="2">
    <source>
        <dbReference type="EMBL" id="CAA9379968.1"/>
    </source>
</evidence>
<proteinExistence type="predicted"/>
<feature type="region of interest" description="Disordered" evidence="1">
    <location>
        <begin position="1"/>
        <end position="144"/>
    </location>
</feature>